<dbReference type="KEGG" id="bcib:IM45_427"/>
<feature type="transmembrane region" description="Helical" evidence="6">
    <location>
        <begin position="291"/>
        <end position="312"/>
    </location>
</feature>
<dbReference type="Pfam" id="PF01943">
    <property type="entry name" value="Polysacc_synt"/>
    <property type="match status" value="1"/>
</dbReference>
<gene>
    <name evidence="7" type="ORF">IM45_427</name>
</gene>
<accession>A0A088MXR4</accession>
<protein>
    <submittedName>
        <fullName evidence="7">Lipid III flippase</fullName>
    </submittedName>
</protein>
<organism evidence="7 8">
    <name type="scientific">Candidatus Palibaumannia cicadellinicola</name>
    <dbReference type="NCBI Taxonomy" id="186490"/>
    <lineage>
        <taxon>Bacteria</taxon>
        <taxon>Pseudomonadati</taxon>
        <taxon>Pseudomonadota</taxon>
        <taxon>Gammaproteobacteria</taxon>
        <taxon>Candidatus Palibaumannia</taxon>
    </lineage>
</organism>
<keyword evidence="4 6" id="KW-1133">Transmembrane helix</keyword>
<reference evidence="7 8" key="1">
    <citation type="journal article" date="2014" name="MBio">
        <title>Differential genome evolution between companion symbionts in an insect-bacterial symbiosis.</title>
        <authorList>
            <person name="Bennett G.M."/>
            <person name="McCutcheon J.P."/>
            <person name="MacDonald B.R."/>
            <person name="Romanovicz D."/>
            <person name="Moran N.A."/>
        </authorList>
    </citation>
    <scope>NUCLEOTIDE SEQUENCE [LARGE SCALE GENOMIC DNA]</scope>
    <source>
        <strain evidence="7 8">BGSS</strain>
    </source>
</reference>
<dbReference type="InterPro" id="IPR050833">
    <property type="entry name" value="Poly_Biosynth_Transport"/>
</dbReference>
<evidence type="ECO:0000256" key="4">
    <source>
        <dbReference type="ARBA" id="ARBA00022989"/>
    </source>
</evidence>
<feature type="transmembrane region" description="Helical" evidence="6">
    <location>
        <begin position="146"/>
        <end position="169"/>
    </location>
</feature>
<dbReference type="RefSeq" id="WP_038498146.1">
    <property type="nucleotide sequence ID" value="NZ_CP008985.1"/>
</dbReference>
<dbReference type="Proteomes" id="UP000067325">
    <property type="component" value="Chromosome"/>
</dbReference>
<dbReference type="AlphaFoldDB" id="A0A088MXR4"/>
<dbReference type="CDD" id="cd13125">
    <property type="entry name" value="MATE_like_10"/>
    <property type="match status" value="1"/>
</dbReference>
<dbReference type="eggNOG" id="COG2244">
    <property type="taxonomic scope" value="Bacteria"/>
</dbReference>
<feature type="transmembrane region" description="Helical" evidence="6">
    <location>
        <begin position="332"/>
        <end position="353"/>
    </location>
</feature>
<sequence length="414" mass="45462">MLLLLKVSIWTALSTLIKIGAGLLMVKVLALNFGPSGLGQASSFRQLVTMLGVLSGAGIFNGITKLVAENSQQQRLRAVVGTGSSIVLGFSLLLMLFCVLTARPLSIAFFGHDRFRNLIIFLAFIQLGIAYANLGLAVLQGYRDLAGNALAISCGNILGVTTFLLGYQIGGYQGSLLGLALMPTMTLLPVLVILSRRLPLTFLQPIWHSGYAKQLSKFTIMALMTAITMPVAYLVMRQLLAYHYGWEAVGIWQGVSSISDAYLQFITASFTIYLLPTLAQLNDKRAVAQEISRSLTFVLSTATMLSLTVWLLREELINLLLSSQFLAINSLLFWQLMGDVLKVGAYVFGYLVVARVSLRLYILAELSQFTLLTGFSQWLIPCYGTLGAIQAYLATYLVYFILCVALFLLYIRIK</sequence>
<dbReference type="OrthoDB" id="9769862at2"/>
<dbReference type="GO" id="GO:0005886">
    <property type="term" value="C:plasma membrane"/>
    <property type="evidence" value="ECO:0007669"/>
    <property type="project" value="UniProtKB-SubCell"/>
</dbReference>
<dbReference type="InterPro" id="IPR044550">
    <property type="entry name" value="WzxE"/>
</dbReference>
<evidence type="ECO:0000256" key="2">
    <source>
        <dbReference type="ARBA" id="ARBA00022475"/>
    </source>
</evidence>
<feature type="transmembrane region" description="Helical" evidence="6">
    <location>
        <begin position="7"/>
        <end position="26"/>
    </location>
</feature>
<feature type="transmembrane region" description="Helical" evidence="6">
    <location>
        <begin position="175"/>
        <end position="194"/>
    </location>
</feature>
<dbReference type="InterPro" id="IPR002797">
    <property type="entry name" value="Polysacc_synth"/>
</dbReference>
<evidence type="ECO:0000256" key="1">
    <source>
        <dbReference type="ARBA" id="ARBA00004651"/>
    </source>
</evidence>
<feature type="transmembrane region" description="Helical" evidence="6">
    <location>
        <begin position="118"/>
        <end position="139"/>
    </location>
</feature>
<dbReference type="EMBL" id="CP008985">
    <property type="protein sequence ID" value="AIN47092.1"/>
    <property type="molecule type" value="Genomic_DNA"/>
</dbReference>
<feature type="transmembrane region" description="Helical" evidence="6">
    <location>
        <begin position="79"/>
        <end position="102"/>
    </location>
</feature>
<feature type="transmembrane region" description="Helical" evidence="6">
    <location>
        <begin position="360"/>
        <end position="380"/>
    </location>
</feature>
<proteinExistence type="predicted"/>
<feature type="transmembrane region" description="Helical" evidence="6">
    <location>
        <begin position="261"/>
        <end position="279"/>
    </location>
</feature>
<evidence type="ECO:0000256" key="5">
    <source>
        <dbReference type="ARBA" id="ARBA00023136"/>
    </source>
</evidence>
<dbReference type="PANTHER" id="PTHR30250">
    <property type="entry name" value="PST FAMILY PREDICTED COLANIC ACID TRANSPORTER"/>
    <property type="match status" value="1"/>
</dbReference>
<comment type="subcellular location">
    <subcellularLocation>
        <location evidence="1">Cell membrane</location>
        <topology evidence="1">Multi-pass membrane protein</topology>
    </subcellularLocation>
</comment>
<feature type="transmembrane region" description="Helical" evidence="6">
    <location>
        <begin position="215"/>
        <end position="236"/>
    </location>
</feature>
<dbReference type="NCBIfam" id="NF011679">
    <property type="entry name" value="PRK15099.1"/>
    <property type="match status" value="1"/>
</dbReference>
<dbReference type="GO" id="GO:0009246">
    <property type="term" value="P:enterobacterial common antigen biosynthetic process"/>
    <property type="evidence" value="ECO:0007669"/>
    <property type="project" value="InterPro"/>
</dbReference>
<feature type="transmembrane region" description="Helical" evidence="6">
    <location>
        <begin position="392"/>
        <end position="411"/>
    </location>
</feature>
<keyword evidence="3 6" id="KW-0812">Transmembrane</keyword>
<keyword evidence="2" id="KW-1003">Cell membrane</keyword>
<dbReference type="PANTHER" id="PTHR30250:SF30">
    <property type="entry name" value="LIPID III FLIPPASE"/>
    <property type="match status" value="1"/>
</dbReference>
<evidence type="ECO:0000313" key="7">
    <source>
        <dbReference type="EMBL" id="AIN47092.1"/>
    </source>
</evidence>
<evidence type="ECO:0000256" key="6">
    <source>
        <dbReference type="SAM" id="Phobius"/>
    </source>
</evidence>
<keyword evidence="5 6" id="KW-0472">Membrane</keyword>
<feature type="transmembrane region" description="Helical" evidence="6">
    <location>
        <begin position="46"/>
        <end position="67"/>
    </location>
</feature>
<evidence type="ECO:0000313" key="8">
    <source>
        <dbReference type="Proteomes" id="UP000067325"/>
    </source>
</evidence>
<name>A0A088MXR4_9GAMM</name>
<evidence type="ECO:0000256" key="3">
    <source>
        <dbReference type="ARBA" id="ARBA00022692"/>
    </source>
</evidence>